<evidence type="ECO:0000256" key="4">
    <source>
        <dbReference type="ARBA" id="ARBA00022833"/>
    </source>
</evidence>
<dbReference type="PANTHER" id="PTHR10120">
    <property type="entry name" value="CAAX PRENYL PROTEASE 1"/>
    <property type="match status" value="1"/>
</dbReference>
<name>A0A1X0YBQ1_9BACT</name>
<keyword evidence="4 7" id="KW-0862">Zinc</keyword>
<feature type="transmembrane region" description="Helical" evidence="9">
    <location>
        <begin position="287"/>
        <end position="305"/>
    </location>
</feature>
<feature type="binding site" evidence="7">
    <location>
        <position position="351"/>
    </location>
    <ligand>
        <name>Zn(2+)</name>
        <dbReference type="ChEBI" id="CHEBI:29105"/>
        <note>catalytic</note>
    </ligand>
</feature>
<feature type="transmembrane region" description="Helical" evidence="9">
    <location>
        <begin position="178"/>
        <end position="199"/>
    </location>
</feature>
<evidence type="ECO:0000256" key="7">
    <source>
        <dbReference type="PIRSR" id="PIRSR627057-2"/>
    </source>
</evidence>
<keyword evidence="3 8" id="KW-0378">Hydrolase</keyword>
<feature type="transmembrane region" description="Helical" evidence="9">
    <location>
        <begin position="325"/>
        <end position="346"/>
    </location>
</feature>
<evidence type="ECO:0000259" key="10">
    <source>
        <dbReference type="Pfam" id="PF01435"/>
    </source>
</evidence>
<feature type="active site" description="Proton donor" evidence="6">
    <location>
        <position position="355"/>
    </location>
</feature>
<dbReference type="AlphaFoldDB" id="A0A1X0YBQ1"/>
<dbReference type="Proteomes" id="UP000193136">
    <property type="component" value="Unassembled WGS sequence"/>
</dbReference>
<feature type="domain" description="Peptidase M48" evidence="10">
    <location>
        <begin position="204"/>
        <end position="408"/>
    </location>
</feature>
<evidence type="ECO:0000256" key="6">
    <source>
        <dbReference type="PIRSR" id="PIRSR627057-1"/>
    </source>
</evidence>
<comment type="caution">
    <text evidence="12">The sequence shown here is derived from an EMBL/GenBank/DDBJ whole genome shotgun (WGS) entry which is preliminary data.</text>
</comment>
<keyword evidence="9" id="KW-1133">Transmembrane helix</keyword>
<evidence type="ECO:0000256" key="9">
    <source>
        <dbReference type="SAM" id="Phobius"/>
    </source>
</evidence>
<dbReference type="FunFam" id="3.30.2010.10:FF:000010">
    <property type="entry name" value="M48 family peptidase"/>
    <property type="match status" value="1"/>
</dbReference>
<dbReference type="Gene3D" id="3.30.2010.10">
    <property type="entry name" value="Metalloproteases ('zincins'), catalytic domain"/>
    <property type="match status" value="1"/>
</dbReference>
<dbReference type="GO" id="GO:0071586">
    <property type="term" value="P:CAAX-box protein processing"/>
    <property type="evidence" value="ECO:0007669"/>
    <property type="project" value="InterPro"/>
</dbReference>
<dbReference type="Pfam" id="PF16491">
    <property type="entry name" value="Peptidase_M48_N"/>
    <property type="match status" value="1"/>
</dbReference>
<gene>
    <name evidence="12" type="ORF">B5V00_03595</name>
</gene>
<evidence type="ECO:0000256" key="1">
    <source>
        <dbReference type="ARBA" id="ARBA00022670"/>
    </source>
</evidence>
<feature type="transmembrane region" description="Helical" evidence="9">
    <location>
        <begin position="60"/>
        <end position="80"/>
    </location>
</feature>
<dbReference type="InterPro" id="IPR032456">
    <property type="entry name" value="Peptidase_M48_N"/>
</dbReference>
<proteinExistence type="inferred from homology"/>
<feature type="binding site" evidence="7">
    <location>
        <position position="273"/>
    </location>
    <ligand>
        <name>Zn(2+)</name>
        <dbReference type="ChEBI" id="CHEBI:29105"/>
        <note>catalytic</note>
    </ligand>
</feature>
<feature type="domain" description="CAAX prenyl protease 1 N-terminal" evidence="11">
    <location>
        <begin position="24"/>
        <end position="200"/>
    </location>
</feature>
<dbReference type="InterPro" id="IPR027057">
    <property type="entry name" value="CAXX_Prtase_1"/>
</dbReference>
<dbReference type="GO" id="GO:0004222">
    <property type="term" value="F:metalloendopeptidase activity"/>
    <property type="evidence" value="ECO:0007669"/>
    <property type="project" value="InterPro"/>
</dbReference>
<evidence type="ECO:0000256" key="3">
    <source>
        <dbReference type="ARBA" id="ARBA00022801"/>
    </source>
</evidence>
<reference evidence="12 13" key="1">
    <citation type="submission" date="2017-03" db="EMBL/GenBank/DDBJ databases">
        <title>Genome sequence of Geothermobacter sp. EPR-M, Deep-Sea Iron Reducer.</title>
        <authorList>
            <person name="Tully B."/>
            <person name="Savalia P."/>
            <person name="Abuyen K."/>
            <person name="Baughan C."/>
            <person name="Romero E."/>
            <person name="Ronkowski C."/>
            <person name="Torres B."/>
            <person name="Tremblay J."/>
            <person name="Trujillo A."/>
            <person name="Tyler M."/>
            <person name="Perez-Rodriguez I."/>
            <person name="Amend J."/>
        </authorList>
    </citation>
    <scope>NUCLEOTIDE SEQUENCE [LARGE SCALE GENOMIC DNA]</scope>
    <source>
        <strain evidence="12 13">EPR-M</strain>
    </source>
</reference>
<keyword evidence="9" id="KW-0812">Transmembrane</keyword>
<keyword evidence="9" id="KW-0472">Membrane</keyword>
<keyword evidence="5 8" id="KW-0482">Metalloprotease</keyword>
<feature type="binding site" evidence="7">
    <location>
        <position position="277"/>
    </location>
    <ligand>
        <name>Zn(2+)</name>
        <dbReference type="ChEBI" id="CHEBI:29105"/>
        <note>catalytic</note>
    </ligand>
</feature>
<evidence type="ECO:0000313" key="13">
    <source>
        <dbReference type="Proteomes" id="UP000193136"/>
    </source>
</evidence>
<feature type="transmembrane region" description="Helical" evidence="9">
    <location>
        <begin position="147"/>
        <end position="166"/>
    </location>
</feature>
<organism evidence="12 13">
    <name type="scientific">Geothermobacter hydrogeniphilus</name>
    <dbReference type="NCBI Taxonomy" id="1969733"/>
    <lineage>
        <taxon>Bacteria</taxon>
        <taxon>Pseudomonadati</taxon>
        <taxon>Thermodesulfobacteriota</taxon>
        <taxon>Desulfuromonadia</taxon>
        <taxon>Desulfuromonadales</taxon>
        <taxon>Geothermobacteraceae</taxon>
        <taxon>Geothermobacter</taxon>
    </lineage>
</organism>
<dbReference type="STRING" id="1969733.B5V00_03595"/>
<keyword evidence="1 8" id="KW-0645">Protease</keyword>
<accession>A0A1X0YBQ1</accession>
<evidence type="ECO:0000256" key="2">
    <source>
        <dbReference type="ARBA" id="ARBA00022723"/>
    </source>
</evidence>
<dbReference type="InterPro" id="IPR001915">
    <property type="entry name" value="Peptidase_M48"/>
</dbReference>
<sequence length="413" mass="46138">MSATFLFLLLAVYAGKLLLRALNLRFLARHGDDIPDGWEADIDRDRLRKANRYTLAGSRLGLLESLFSQVLGLLFAFLLLPHYDAWVQAKSSHLVLQGLLFFGLLGLAQALLGLPFSAWRTFVIEARFGFNRTGWRLWLQDLLKGSLVSALLFAALVSGALALVLWSPHGWWLPVWGFMALLSLLLLYISPCLIEPLFFKFSPLRRPGLENRVRELAEGAGIKVSRVQQVDASRRSGHSNAYFTGIGRVKRIVLFDTLLEQLEDGQVLAVLAHELGHWKHGHLRRRLVAGQLVSLAACLSAWWLLQQDWLPRLVGAADLSFCGRLVVLSLLGGLLGFCWTPVASWLSRRHERQADRYAVQATGQPGELAAALRRMARENLSNLHPHPLYAAIYFSHPPVVERVAALVEADEGP</sequence>
<dbReference type="GO" id="GO:0046872">
    <property type="term" value="F:metal ion binding"/>
    <property type="evidence" value="ECO:0007669"/>
    <property type="project" value="UniProtKB-KW"/>
</dbReference>
<comment type="similarity">
    <text evidence="8">Belongs to the peptidase M48 family.</text>
</comment>
<evidence type="ECO:0000256" key="5">
    <source>
        <dbReference type="ARBA" id="ARBA00023049"/>
    </source>
</evidence>
<comment type="cofactor">
    <cofactor evidence="7 8">
        <name>Zn(2+)</name>
        <dbReference type="ChEBI" id="CHEBI:29105"/>
    </cofactor>
    <text evidence="7 8">Binds 1 zinc ion per subunit.</text>
</comment>
<keyword evidence="13" id="KW-1185">Reference proteome</keyword>
<dbReference type="Pfam" id="PF01435">
    <property type="entry name" value="Peptidase_M48"/>
    <property type="match status" value="1"/>
</dbReference>
<feature type="active site" evidence="6">
    <location>
        <position position="274"/>
    </location>
</feature>
<dbReference type="CDD" id="cd07343">
    <property type="entry name" value="M48A_Zmpste24p_like"/>
    <property type="match status" value="1"/>
</dbReference>
<keyword evidence="2 7" id="KW-0479">Metal-binding</keyword>
<evidence type="ECO:0000259" key="11">
    <source>
        <dbReference type="Pfam" id="PF16491"/>
    </source>
</evidence>
<protein>
    <submittedName>
        <fullName evidence="12">Peptidase M48</fullName>
    </submittedName>
</protein>
<dbReference type="EMBL" id="NAAD01000003">
    <property type="protein sequence ID" value="ORJ62547.1"/>
    <property type="molecule type" value="Genomic_DNA"/>
</dbReference>
<dbReference type="OrthoDB" id="9781930at2"/>
<evidence type="ECO:0000256" key="8">
    <source>
        <dbReference type="RuleBase" id="RU003983"/>
    </source>
</evidence>
<evidence type="ECO:0000313" key="12">
    <source>
        <dbReference type="EMBL" id="ORJ62547.1"/>
    </source>
</evidence>